<organism evidence="1 2">
    <name type="scientific">Gossypium arboreum</name>
    <name type="common">Tree cotton</name>
    <name type="synonym">Gossypium nanking</name>
    <dbReference type="NCBI Taxonomy" id="29729"/>
    <lineage>
        <taxon>Eukaryota</taxon>
        <taxon>Viridiplantae</taxon>
        <taxon>Streptophyta</taxon>
        <taxon>Embryophyta</taxon>
        <taxon>Tracheophyta</taxon>
        <taxon>Spermatophyta</taxon>
        <taxon>Magnoliopsida</taxon>
        <taxon>eudicotyledons</taxon>
        <taxon>Gunneridae</taxon>
        <taxon>Pentapetalae</taxon>
        <taxon>rosids</taxon>
        <taxon>malvids</taxon>
        <taxon>Malvales</taxon>
        <taxon>Malvaceae</taxon>
        <taxon>Malvoideae</taxon>
        <taxon>Gossypium</taxon>
    </lineage>
</organism>
<protein>
    <submittedName>
        <fullName evidence="1">Uncharacterized protein</fullName>
    </submittedName>
</protein>
<sequence>MPETTSPHLFPDPLSL</sequence>
<proteinExistence type="predicted"/>
<keyword evidence="2" id="KW-1185">Reference proteome</keyword>
<comment type="caution">
    <text evidence="1">The sequence shown here is derived from an EMBL/GenBank/DDBJ whole genome shotgun (WGS) entry which is preliminary data.</text>
</comment>
<gene>
    <name evidence="1" type="ORF">F383_30800</name>
</gene>
<evidence type="ECO:0000313" key="2">
    <source>
        <dbReference type="Proteomes" id="UP000032142"/>
    </source>
</evidence>
<dbReference type="AlphaFoldDB" id="A0A0B0MYC9"/>
<evidence type="ECO:0000313" key="1">
    <source>
        <dbReference type="EMBL" id="KHG05342.1"/>
    </source>
</evidence>
<dbReference type="Proteomes" id="UP000032142">
    <property type="component" value="Unassembled WGS sequence"/>
</dbReference>
<reference evidence="2" key="1">
    <citation type="submission" date="2014-09" db="EMBL/GenBank/DDBJ databases">
        <authorList>
            <person name="Mudge J."/>
            <person name="Ramaraj T."/>
            <person name="Lindquist I.E."/>
            <person name="Bharti A.K."/>
            <person name="Sundararajan A."/>
            <person name="Cameron C.T."/>
            <person name="Woodward J.E."/>
            <person name="May G.D."/>
            <person name="Brubaker C."/>
            <person name="Broadhvest J."/>
            <person name="Wilkins T.A."/>
        </authorList>
    </citation>
    <scope>NUCLEOTIDE SEQUENCE</scope>
    <source>
        <strain evidence="2">cv. AKA8401</strain>
    </source>
</reference>
<accession>A0A0B0MYC9</accession>
<dbReference type="EMBL" id="JRRC01428456">
    <property type="protein sequence ID" value="KHG05342.1"/>
    <property type="molecule type" value="Genomic_DNA"/>
</dbReference>
<name>A0A0B0MYC9_GOSAR</name>